<dbReference type="PANTHER" id="PTHR43476:SF5">
    <property type="entry name" value="FAD-DEPENDENT MONOOXYGENASE"/>
    <property type="match status" value="1"/>
</dbReference>
<dbReference type="InterPro" id="IPR002938">
    <property type="entry name" value="FAD-bd"/>
</dbReference>
<gene>
    <name evidence="3" type="ORF">BS640_07205</name>
</gene>
<dbReference type="Proteomes" id="UP000192536">
    <property type="component" value="Unassembled WGS sequence"/>
</dbReference>
<proteinExistence type="predicted"/>
<dbReference type="EMBL" id="MRWE01000009">
    <property type="protein sequence ID" value="ORJ26210.1"/>
    <property type="molecule type" value="Genomic_DNA"/>
</dbReference>
<reference evidence="3 4" key="1">
    <citation type="journal article" date="2017" name="Int. J. Syst. Evol. Microbiol.">
        <title>Rouxiella badensis sp. nov. and Rouxiella silvae sp. nov. isolated from peat bog soil in Germany and emendation of the genus description.</title>
        <authorList>
            <person name="Le Fleche-Mateos A."/>
            <person name="Kugler J.H."/>
            <person name="Hansen S.H."/>
            <person name="Syldatk C."/>
            <person name="Hausmann R."/>
            <person name="Lomprez F."/>
            <person name="Vandenbogaert M."/>
            <person name="Manuguerra J.C."/>
            <person name="Grimont P.A."/>
        </authorList>
    </citation>
    <scope>NUCLEOTIDE SEQUENCE [LARGE SCALE GENOMIC DNA]</scope>
    <source>
        <strain evidence="3 4">DSM 100043</strain>
    </source>
</reference>
<dbReference type="SUPFAM" id="SSF51905">
    <property type="entry name" value="FAD/NAD(P)-binding domain"/>
    <property type="match status" value="1"/>
</dbReference>
<organism evidence="3 4">
    <name type="scientific">Rouxiella badensis</name>
    <dbReference type="NCBI Taxonomy" id="1646377"/>
    <lineage>
        <taxon>Bacteria</taxon>
        <taxon>Pseudomonadati</taxon>
        <taxon>Pseudomonadota</taxon>
        <taxon>Gammaproteobacteria</taxon>
        <taxon>Enterobacterales</taxon>
        <taxon>Yersiniaceae</taxon>
        <taxon>Rouxiella</taxon>
    </lineage>
</organism>
<sequence>MVGAGPAGLVLALQLARAGVDITLLESSLSYKRSFRGESMQPDTVSIFKELGILDDLLEHGCLETHRMMLTERGKSLLTINYTKVPYRHKYVMDIPQPVLLSALLKRLETYANCKIIRGATCDELLWSDNTVSGVSYRLHDEKEPRVLRARVVVGADGRYSKIRDLGKIEWKKHQAARDVLWFKVPLPADAPENTARIMIDGANHLILLPTFPDYYRAGVNIPKGGFMALRREGIESFYQLVDGIDAGFGKHVREHVRNWNDIHLLDIFTTTAPQWGREGLLLIGDAAHTVTPLLGQGVNLAIQDAITLAPMLVSGLEKNSVDISLFKAFQAKRQADVDFVVNLQQRQEKLLGAHTPMQQFLRRVNYCALNQFTFIQRKINNRIAYRRQLQLQLFQEGG</sequence>
<feature type="domain" description="FAD-binding" evidence="2">
    <location>
        <begin position="2"/>
        <end position="336"/>
    </location>
</feature>
<dbReference type="GO" id="GO:0071949">
    <property type="term" value="F:FAD binding"/>
    <property type="evidence" value="ECO:0007669"/>
    <property type="project" value="InterPro"/>
</dbReference>
<dbReference type="PRINTS" id="PR00420">
    <property type="entry name" value="RNGMNOXGNASE"/>
</dbReference>
<dbReference type="GO" id="GO:0016491">
    <property type="term" value="F:oxidoreductase activity"/>
    <property type="evidence" value="ECO:0007669"/>
    <property type="project" value="UniProtKB-KW"/>
</dbReference>
<keyword evidence="1" id="KW-0560">Oxidoreductase</keyword>
<keyword evidence="4" id="KW-1185">Reference proteome</keyword>
<dbReference type="Pfam" id="PF01494">
    <property type="entry name" value="FAD_binding_3"/>
    <property type="match status" value="1"/>
</dbReference>
<evidence type="ECO:0000313" key="4">
    <source>
        <dbReference type="Proteomes" id="UP000192536"/>
    </source>
</evidence>
<dbReference type="STRING" id="1646377.BS640_07205"/>
<evidence type="ECO:0000256" key="1">
    <source>
        <dbReference type="ARBA" id="ARBA00023002"/>
    </source>
</evidence>
<dbReference type="InterPro" id="IPR036188">
    <property type="entry name" value="FAD/NAD-bd_sf"/>
</dbReference>
<comment type="caution">
    <text evidence="3">The sequence shown here is derived from an EMBL/GenBank/DDBJ whole genome shotgun (WGS) entry which is preliminary data.</text>
</comment>
<dbReference type="PANTHER" id="PTHR43476">
    <property type="entry name" value="3-(3-HYDROXY-PHENYL)PROPIONATE/3-HYDROXYCINNAMIC ACID HYDROXYLASE"/>
    <property type="match status" value="1"/>
</dbReference>
<dbReference type="InterPro" id="IPR050631">
    <property type="entry name" value="PheA/TfdB_FAD_monoxygenase"/>
</dbReference>
<accession>A0A1X0WHH1</accession>
<dbReference type="Gene3D" id="3.50.50.60">
    <property type="entry name" value="FAD/NAD(P)-binding domain"/>
    <property type="match status" value="2"/>
</dbReference>
<name>A0A1X0WHH1_9GAMM</name>
<dbReference type="AlphaFoldDB" id="A0A1X0WHH1"/>
<evidence type="ECO:0000259" key="2">
    <source>
        <dbReference type="Pfam" id="PF01494"/>
    </source>
</evidence>
<protein>
    <recommendedName>
        <fullName evidence="2">FAD-binding domain-containing protein</fullName>
    </recommendedName>
</protein>
<evidence type="ECO:0000313" key="3">
    <source>
        <dbReference type="EMBL" id="ORJ26210.1"/>
    </source>
</evidence>